<dbReference type="RefSeq" id="XP_062785236.1">
    <property type="nucleotide sequence ID" value="XM_062929185.1"/>
</dbReference>
<dbReference type="Proteomes" id="UP001322277">
    <property type="component" value="Chromosome 8"/>
</dbReference>
<proteinExistence type="predicted"/>
<dbReference type="GeneID" id="87949529"/>
<sequence length="90" mass="10284">MRDCVCNTLMNRRFRSLLRHYFDYDADDNGLSPREVLAKLDSVCKAIQGSFILHILVAIFVPGGLAMMWTFFPMEPGGSGGARWWWWSPG</sequence>
<keyword evidence="1" id="KW-0472">Membrane</keyword>
<gene>
    <name evidence="2" type="ORF">CDEST_13029</name>
</gene>
<evidence type="ECO:0000256" key="1">
    <source>
        <dbReference type="SAM" id="Phobius"/>
    </source>
</evidence>
<name>A0AAX4IXN4_9PEZI</name>
<dbReference type="EMBL" id="CP137312">
    <property type="protein sequence ID" value="WQF88015.1"/>
    <property type="molecule type" value="Genomic_DNA"/>
</dbReference>
<feature type="transmembrane region" description="Helical" evidence="1">
    <location>
        <begin position="51"/>
        <end position="72"/>
    </location>
</feature>
<evidence type="ECO:0000313" key="2">
    <source>
        <dbReference type="EMBL" id="WQF88015.1"/>
    </source>
</evidence>
<protein>
    <submittedName>
        <fullName evidence="2">Uncharacterized protein</fullName>
    </submittedName>
</protein>
<dbReference type="KEGG" id="cdet:87949529"/>
<evidence type="ECO:0000313" key="3">
    <source>
        <dbReference type="Proteomes" id="UP001322277"/>
    </source>
</evidence>
<keyword evidence="3" id="KW-1185">Reference proteome</keyword>
<organism evidence="2 3">
    <name type="scientific">Colletotrichum destructivum</name>
    <dbReference type="NCBI Taxonomy" id="34406"/>
    <lineage>
        <taxon>Eukaryota</taxon>
        <taxon>Fungi</taxon>
        <taxon>Dikarya</taxon>
        <taxon>Ascomycota</taxon>
        <taxon>Pezizomycotina</taxon>
        <taxon>Sordariomycetes</taxon>
        <taxon>Hypocreomycetidae</taxon>
        <taxon>Glomerellales</taxon>
        <taxon>Glomerellaceae</taxon>
        <taxon>Colletotrichum</taxon>
        <taxon>Colletotrichum destructivum species complex</taxon>
    </lineage>
</organism>
<keyword evidence="1" id="KW-1133">Transmembrane helix</keyword>
<keyword evidence="1" id="KW-0812">Transmembrane</keyword>
<accession>A0AAX4IXN4</accession>
<reference evidence="3" key="1">
    <citation type="journal article" date="2023" name="bioRxiv">
        <title>Complete genome of the Medicago anthracnose fungus, Colletotrichum destructivum, reveals a mini-chromosome-like region within a core chromosome.</title>
        <authorList>
            <person name="Lapalu N."/>
            <person name="Simon A."/>
            <person name="Lu A."/>
            <person name="Plaumann P.-L."/>
            <person name="Amselem J."/>
            <person name="Pigne S."/>
            <person name="Auger A."/>
            <person name="Koch C."/>
            <person name="Dallery J.-F."/>
            <person name="O'Connell R.J."/>
        </authorList>
    </citation>
    <scope>NUCLEOTIDE SEQUENCE [LARGE SCALE GENOMIC DNA]</scope>
    <source>
        <strain evidence="3">CBS 520.97</strain>
    </source>
</reference>
<dbReference type="AlphaFoldDB" id="A0AAX4IXN4"/>